<keyword evidence="1" id="KW-0732">Signal</keyword>
<feature type="signal peptide" evidence="1">
    <location>
        <begin position="1"/>
        <end position="21"/>
    </location>
</feature>
<evidence type="ECO:0000313" key="2">
    <source>
        <dbReference type="EMBL" id="GAB1254579.1"/>
    </source>
</evidence>
<feature type="chain" id="PRO_5046415566" evidence="1">
    <location>
        <begin position="22"/>
        <end position="158"/>
    </location>
</feature>
<organism evidence="2 3">
    <name type="scientific">Desulfovibrio falkowii</name>
    <dbReference type="NCBI Taxonomy" id="3136602"/>
    <lineage>
        <taxon>Bacteria</taxon>
        <taxon>Pseudomonadati</taxon>
        <taxon>Thermodesulfobacteriota</taxon>
        <taxon>Desulfovibrionia</taxon>
        <taxon>Desulfovibrionales</taxon>
        <taxon>Desulfovibrionaceae</taxon>
        <taxon>Desulfovibrio</taxon>
    </lineage>
</organism>
<protein>
    <submittedName>
        <fullName evidence="2">Uncharacterized protein</fullName>
    </submittedName>
</protein>
<accession>A0ABQ0EAA4</accession>
<sequence length="158" mass="17540">MKKTFLLLLFFVFAVYSEPFAADYVWGKTKWGMTIAQVNKAVGKKFKFHQKNKNGDDVYVLNGHKVGKYFYDVHAVFGSGGLSQILILKKGAQQEIKDACSEIAANLNSRADGKGILAGQGASSRNWQTKDANISLLCLQDDLFLNYSKIKNDGTSDF</sequence>
<comment type="caution">
    <text evidence="2">The sequence shown here is derived from an EMBL/GenBank/DDBJ whole genome shotgun (WGS) entry which is preliminary data.</text>
</comment>
<keyword evidence="3" id="KW-1185">Reference proteome</keyword>
<evidence type="ECO:0000256" key="1">
    <source>
        <dbReference type="SAM" id="SignalP"/>
    </source>
</evidence>
<proteinExistence type="predicted"/>
<dbReference type="Proteomes" id="UP001628192">
    <property type="component" value="Unassembled WGS sequence"/>
</dbReference>
<reference evidence="2 3" key="1">
    <citation type="journal article" date="2025" name="Int. J. Syst. Evol. Microbiol.">
        <title>Desulfovibrio falkowii sp. nov., Porphyromonas miyakawae sp. nov., Mediterraneibacter flintii sp. nov. and Owariibacterium komagatae gen. nov., sp. nov., isolated from human faeces.</title>
        <authorList>
            <person name="Hamaguchi T."/>
            <person name="Ohara M."/>
            <person name="Hisatomi A."/>
            <person name="Sekiguchi K."/>
            <person name="Takeda J.I."/>
            <person name="Ueyama J."/>
            <person name="Ito M."/>
            <person name="Nishiwaki H."/>
            <person name="Ogi T."/>
            <person name="Hirayama M."/>
            <person name="Ohkuma M."/>
            <person name="Sakamoto M."/>
            <person name="Ohno K."/>
        </authorList>
    </citation>
    <scope>NUCLEOTIDE SEQUENCE [LARGE SCALE GENOMIC DNA]</scope>
    <source>
        <strain evidence="2 3">13CB8C</strain>
    </source>
</reference>
<name>A0ABQ0EAA4_9BACT</name>
<dbReference type="EMBL" id="BAAFSG010000001">
    <property type="protein sequence ID" value="GAB1254579.1"/>
    <property type="molecule type" value="Genomic_DNA"/>
</dbReference>
<evidence type="ECO:0000313" key="3">
    <source>
        <dbReference type="Proteomes" id="UP001628192"/>
    </source>
</evidence>
<dbReference type="RefSeq" id="WP_407844834.1">
    <property type="nucleotide sequence ID" value="NZ_BAAFSG010000001.1"/>
</dbReference>
<gene>
    <name evidence="2" type="ORF">Defa_20660</name>
</gene>